<feature type="compositionally biased region" description="Polar residues" evidence="1">
    <location>
        <begin position="719"/>
        <end position="737"/>
    </location>
</feature>
<dbReference type="PROSITE" id="PS51257">
    <property type="entry name" value="PROKAR_LIPOPROTEIN"/>
    <property type="match status" value="1"/>
</dbReference>
<evidence type="ECO:0000256" key="2">
    <source>
        <dbReference type="SAM" id="SignalP"/>
    </source>
</evidence>
<dbReference type="eggNOG" id="COG4640">
    <property type="taxonomic scope" value="Bacteria"/>
</dbReference>
<dbReference type="OrthoDB" id="353549at2"/>
<dbReference type="EMBL" id="CP003587">
    <property type="protein sequence ID" value="AGY60284.1"/>
    <property type="molecule type" value="Genomic_DNA"/>
</dbReference>
<evidence type="ECO:0000313" key="4">
    <source>
        <dbReference type="Proteomes" id="UP000017396"/>
    </source>
</evidence>
<evidence type="ECO:0000313" key="3">
    <source>
        <dbReference type="EMBL" id="AGY60284.1"/>
    </source>
</evidence>
<keyword evidence="4" id="KW-1185">Reference proteome</keyword>
<dbReference type="Pfam" id="PF11369">
    <property type="entry name" value="DUF3160"/>
    <property type="match status" value="1"/>
</dbReference>
<feature type="chain" id="PRO_5004664018" evidence="2">
    <location>
        <begin position="18"/>
        <end position="737"/>
    </location>
</feature>
<dbReference type="InterPro" id="IPR022601">
    <property type="entry name" value="DUF3160"/>
</dbReference>
<dbReference type="KEGG" id="glj:GKIL_4038"/>
<dbReference type="STRING" id="1183438.GKIL_4038"/>
<sequence length="737" mass="81293">MLRTPFVLLLSAIAALALGGCGQNNSPPPLTDPDTTAAQNVPLNTDPAFGRYEEVTQQVTAKVPPYTVATDLKNLTNYPGPAEASDFDLLPKAKYLLAKNGFVVQPGFEREFFSLYERNRYDYLPNFVTTDSLLHNYHLVFDYLLKKLEQQQLAPALASLNKAMLEAAHEQYETVKGSGWENAARRNLAFFAVAARLIDPEATVPEAASEPVQQELQLIAAQQGIAESPVANLGNGGAEKLREDYSQYTPRGHYESQLLLRRYFQTMLWYGRFSFRLAEADEVRSAALITVALAQKPADWQKIYRTTSFFVGRSDDVGYFQLRPVLEKVYGSELSLSALTSDEGRFNALLSLIKTLAPPQINSIPVFSKDREQASRNFRFMGQRATLDGAIFQRLVEREVPGRLLPKALDIPAAMGSPEALAILTAAGETRYDNYTANLDKLKSYISGLPVATWTQNLSSSWLYALQPLLAIQGNGYPSFMRNPAWQRKDLNTFLASWTELKHDTISYARQGMAGRGDAGSEARDDRGYVEPNPALYSRLAALVGLTESGLDAQELLSAPHKQMLERLSKLVLSLQTIAQKELANTPLTRAEYELIRSYGSQLEHFWLDVNSEQMNGLDQENYLEQNPAALVADGATDPNGSVLQEATGSIYEIFVAVPVDGKLRLAKGGVFSQYEFTRPLGRRLTDSAWRQQVKDGGTPPLAQWLGAYLVIPEKPAATSATGSPVSVPSGAASQPQ</sequence>
<dbReference type="AlphaFoldDB" id="U5QRK5"/>
<reference evidence="3 4" key="1">
    <citation type="journal article" date="2013" name="PLoS ONE">
        <title>Cultivation and Complete Genome Sequencing of Gloeobacter kilaueensis sp. nov., from a Lava Cave in Kilauea Caldera, Hawai'i.</title>
        <authorList>
            <person name="Saw J.H."/>
            <person name="Schatz M."/>
            <person name="Brown M.V."/>
            <person name="Kunkel D.D."/>
            <person name="Foster J.S."/>
            <person name="Shick H."/>
            <person name="Christensen S."/>
            <person name="Hou S."/>
            <person name="Wan X."/>
            <person name="Donachie S.P."/>
        </authorList>
    </citation>
    <scope>NUCLEOTIDE SEQUENCE [LARGE SCALE GENOMIC DNA]</scope>
    <source>
        <strain evidence="4">JS</strain>
    </source>
</reference>
<proteinExistence type="predicted"/>
<dbReference type="HOGENOM" id="CLU_015670_1_0_3"/>
<dbReference type="SMART" id="SM01325">
    <property type="entry name" value="DUF3160"/>
    <property type="match status" value="1"/>
</dbReference>
<keyword evidence="2" id="KW-0732">Signal</keyword>
<dbReference type="Proteomes" id="UP000017396">
    <property type="component" value="Chromosome"/>
</dbReference>
<feature type="signal peptide" evidence="2">
    <location>
        <begin position="1"/>
        <end position="17"/>
    </location>
</feature>
<evidence type="ECO:0000256" key="1">
    <source>
        <dbReference type="SAM" id="MobiDB-lite"/>
    </source>
</evidence>
<feature type="region of interest" description="Disordered" evidence="1">
    <location>
        <begin position="718"/>
        <end position="737"/>
    </location>
</feature>
<organism evidence="3 4">
    <name type="scientific">Gloeobacter kilaueensis (strain ATCC BAA-2537 / CCAP 1431/1 / ULC 316 / JS1)</name>
    <dbReference type="NCBI Taxonomy" id="1183438"/>
    <lineage>
        <taxon>Bacteria</taxon>
        <taxon>Bacillati</taxon>
        <taxon>Cyanobacteriota</taxon>
        <taxon>Cyanophyceae</taxon>
        <taxon>Gloeobacterales</taxon>
        <taxon>Gloeobacteraceae</taxon>
        <taxon>Gloeobacter</taxon>
    </lineage>
</organism>
<dbReference type="RefSeq" id="WP_023175624.1">
    <property type="nucleotide sequence ID" value="NC_022600.1"/>
</dbReference>
<gene>
    <name evidence="3" type="ORF">GKIL_4038</name>
</gene>
<protein>
    <submittedName>
        <fullName evidence="3">Negative regulator of septation ring formation</fullName>
    </submittedName>
</protein>
<dbReference type="PATRIC" id="fig|1183438.3.peg.3976"/>
<name>U5QRK5_GLOK1</name>
<accession>U5QRK5</accession>